<evidence type="ECO:0000256" key="1">
    <source>
        <dbReference type="SAM" id="MobiDB-lite"/>
    </source>
</evidence>
<dbReference type="Proteomes" id="UP001176941">
    <property type="component" value="Chromosome 19"/>
</dbReference>
<accession>A0ABN8YE61</accession>
<proteinExistence type="predicted"/>
<organism evidence="2 3">
    <name type="scientific">Rangifer tarandus platyrhynchus</name>
    <name type="common">Svalbard reindeer</name>
    <dbReference type="NCBI Taxonomy" id="3082113"/>
    <lineage>
        <taxon>Eukaryota</taxon>
        <taxon>Metazoa</taxon>
        <taxon>Chordata</taxon>
        <taxon>Craniata</taxon>
        <taxon>Vertebrata</taxon>
        <taxon>Euteleostomi</taxon>
        <taxon>Mammalia</taxon>
        <taxon>Eutheria</taxon>
        <taxon>Laurasiatheria</taxon>
        <taxon>Artiodactyla</taxon>
        <taxon>Ruminantia</taxon>
        <taxon>Pecora</taxon>
        <taxon>Cervidae</taxon>
        <taxon>Odocoileinae</taxon>
        <taxon>Rangifer</taxon>
    </lineage>
</organism>
<dbReference type="EMBL" id="OX459955">
    <property type="protein sequence ID" value="CAI9159850.1"/>
    <property type="molecule type" value="Genomic_DNA"/>
</dbReference>
<reference evidence="2" key="1">
    <citation type="submission" date="2023-04" db="EMBL/GenBank/DDBJ databases">
        <authorList>
            <consortium name="ELIXIR-Norway"/>
        </authorList>
    </citation>
    <scope>NUCLEOTIDE SEQUENCE [LARGE SCALE GENOMIC DNA]</scope>
</reference>
<evidence type="ECO:0000313" key="3">
    <source>
        <dbReference type="Proteomes" id="UP001176941"/>
    </source>
</evidence>
<protein>
    <submittedName>
        <fullName evidence="2">Uncharacterized protein</fullName>
    </submittedName>
</protein>
<name>A0ABN8YE61_RANTA</name>
<feature type="region of interest" description="Disordered" evidence="1">
    <location>
        <begin position="38"/>
        <end position="60"/>
    </location>
</feature>
<sequence>MWNHRGTLLTVEMPSLGPRALPCHLEFWTMAVCGQNQRRPQPQSWLDSPGYQKPRAAAHLPCEKGPPLQSQCTSALEAAADHSLLPTLAGAAESIFSLHCVCLESKDFCPTPHSHLASLPEGA</sequence>
<gene>
    <name evidence="2" type="ORF">MRATA1EN1_LOCUS8812</name>
</gene>
<keyword evidence="3" id="KW-1185">Reference proteome</keyword>
<evidence type="ECO:0000313" key="2">
    <source>
        <dbReference type="EMBL" id="CAI9159850.1"/>
    </source>
</evidence>